<dbReference type="RefSeq" id="WP_189458997.1">
    <property type="nucleotide sequence ID" value="NZ_BMYO01000002.1"/>
</dbReference>
<feature type="domain" description="Amidohydrolase-related" evidence="6">
    <location>
        <begin position="52"/>
        <end position="420"/>
    </location>
</feature>
<dbReference type="EMBL" id="BMYO01000002">
    <property type="protein sequence ID" value="GHD58850.1"/>
    <property type="molecule type" value="Genomic_DNA"/>
</dbReference>
<sequence length="456" mass="48881">MPFELLIRNGICMTPAGPARVDIGVRTGRIAAIGDLAVRSADEVFDATGLHVLPGVIDSQVHFREPGAPHKEDFDSGTRGAILGGVTAAFDMPNTRPLTIDRETFADKLDRAQGRAWCDYAFFIGGCAANADRLAELERLPGCAGIKVFMGSSTGDLLAADDATLSRILQAGVRRVTVHAEDEARLQSRRAIVERSGDVGDHPRWRDVETALRATRRILVLAARARRPLHVLHVTTAEEMALLARHKHIATVEVLPQHLTLAAPDCYRALGTLAQMNPPIRDLPHQQALWQALAAGVVDTLGSDHAPHTLAEKALAYPASPSGMPGVQTLLPLMLDHVTRGRLSLARLVELTSAGPARVFGVAGKGALAIGFDADFSIVDLNARCTLRSDDMATRAGWTPFDGRTVCGWPMATVIRGRVVMRDGEVLGPASGAPVRFRSPDGEHGLHEIIGAGFRT</sequence>
<comment type="caution">
    <text evidence="7">The sequence shown here is derived from an EMBL/GenBank/DDBJ whole genome shotgun (WGS) entry which is preliminary data.</text>
</comment>
<evidence type="ECO:0000313" key="7">
    <source>
        <dbReference type="EMBL" id="GHD58850.1"/>
    </source>
</evidence>
<dbReference type="Pfam" id="PF01979">
    <property type="entry name" value="Amidohydro_1"/>
    <property type="match status" value="1"/>
</dbReference>
<organism evidence="7 8">
    <name type="scientific">Jeongeupia chitinilytica</name>
    <dbReference type="NCBI Taxonomy" id="1041641"/>
    <lineage>
        <taxon>Bacteria</taxon>
        <taxon>Pseudomonadati</taxon>
        <taxon>Pseudomonadota</taxon>
        <taxon>Betaproteobacteria</taxon>
        <taxon>Neisseriales</taxon>
        <taxon>Chitinibacteraceae</taxon>
        <taxon>Jeongeupia</taxon>
    </lineage>
</organism>
<dbReference type="InterPro" id="IPR006680">
    <property type="entry name" value="Amidohydro-rel"/>
</dbReference>
<dbReference type="NCBIfam" id="TIGR00857">
    <property type="entry name" value="pyrC_multi"/>
    <property type="match status" value="1"/>
</dbReference>
<dbReference type="NCBIfam" id="NF006559">
    <property type="entry name" value="PRK09060.1"/>
    <property type="match status" value="1"/>
</dbReference>
<dbReference type="InterPro" id="IPR050138">
    <property type="entry name" value="DHOase/Allantoinase_Hydrolase"/>
</dbReference>
<dbReference type="CDD" id="cd01318">
    <property type="entry name" value="DHOase_IIb"/>
    <property type="match status" value="1"/>
</dbReference>
<dbReference type="PROSITE" id="PS00483">
    <property type="entry name" value="DIHYDROOROTASE_2"/>
    <property type="match status" value="1"/>
</dbReference>
<evidence type="ECO:0000256" key="4">
    <source>
        <dbReference type="ARBA" id="ARBA00022723"/>
    </source>
</evidence>
<evidence type="ECO:0000256" key="3">
    <source>
        <dbReference type="ARBA" id="ARBA00010286"/>
    </source>
</evidence>
<comment type="function">
    <text evidence="2">Catalyzes the reversible cyclization of carbamoyl aspartate to dihydroorotate.</text>
</comment>
<evidence type="ECO:0000256" key="2">
    <source>
        <dbReference type="ARBA" id="ARBA00002368"/>
    </source>
</evidence>
<comment type="similarity">
    <text evidence="3">Belongs to the metallo-dependent hydrolases superfamily. DHOase family. Class I DHOase subfamily.</text>
</comment>
<evidence type="ECO:0000256" key="5">
    <source>
        <dbReference type="ARBA" id="ARBA00022801"/>
    </source>
</evidence>
<protein>
    <submittedName>
        <fullName evidence="7">Dihydroorotase</fullName>
    </submittedName>
</protein>
<gene>
    <name evidence="7" type="primary">pyrC</name>
    <name evidence="7" type="ORF">GCM10007350_09340</name>
</gene>
<dbReference type="Gene3D" id="3.20.20.140">
    <property type="entry name" value="Metal-dependent hydrolases"/>
    <property type="match status" value="1"/>
</dbReference>
<dbReference type="PANTHER" id="PTHR43668">
    <property type="entry name" value="ALLANTOINASE"/>
    <property type="match status" value="1"/>
</dbReference>
<name>A0ABQ3GYM6_9NEIS</name>
<accession>A0ABQ3GYM6</accession>
<evidence type="ECO:0000256" key="1">
    <source>
        <dbReference type="ARBA" id="ARBA00001947"/>
    </source>
</evidence>
<evidence type="ECO:0000259" key="6">
    <source>
        <dbReference type="Pfam" id="PF01979"/>
    </source>
</evidence>
<dbReference type="InterPro" id="IPR011059">
    <property type="entry name" value="Metal-dep_hydrolase_composite"/>
</dbReference>
<dbReference type="Proteomes" id="UP000604737">
    <property type="component" value="Unassembled WGS sequence"/>
</dbReference>
<keyword evidence="4" id="KW-0479">Metal-binding</keyword>
<evidence type="ECO:0000313" key="8">
    <source>
        <dbReference type="Proteomes" id="UP000604737"/>
    </source>
</evidence>
<dbReference type="InterPro" id="IPR032466">
    <property type="entry name" value="Metal_Hydrolase"/>
</dbReference>
<proteinExistence type="inferred from homology"/>
<dbReference type="PANTHER" id="PTHR43668:SF4">
    <property type="entry name" value="ALLANTOINASE"/>
    <property type="match status" value="1"/>
</dbReference>
<reference evidence="8" key="1">
    <citation type="journal article" date="2019" name="Int. J. Syst. Evol. Microbiol.">
        <title>The Global Catalogue of Microorganisms (GCM) 10K type strain sequencing project: providing services to taxonomists for standard genome sequencing and annotation.</title>
        <authorList>
            <consortium name="The Broad Institute Genomics Platform"/>
            <consortium name="The Broad Institute Genome Sequencing Center for Infectious Disease"/>
            <person name="Wu L."/>
            <person name="Ma J."/>
        </authorList>
    </citation>
    <scope>NUCLEOTIDE SEQUENCE [LARGE SCALE GENOMIC DNA]</scope>
    <source>
        <strain evidence="8">KCTC 23701</strain>
    </source>
</reference>
<keyword evidence="5" id="KW-0378">Hydrolase</keyword>
<dbReference type="SUPFAM" id="SSF51338">
    <property type="entry name" value="Composite domain of metallo-dependent hydrolases"/>
    <property type="match status" value="1"/>
</dbReference>
<dbReference type="Gene3D" id="2.30.40.10">
    <property type="entry name" value="Urease, subunit C, domain 1"/>
    <property type="match status" value="1"/>
</dbReference>
<comment type="cofactor">
    <cofactor evidence="1">
        <name>Zn(2+)</name>
        <dbReference type="ChEBI" id="CHEBI:29105"/>
    </cofactor>
</comment>
<dbReference type="InterPro" id="IPR002195">
    <property type="entry name" value="Dihydroorotase_CS"/>
</dbReference>
<keyword evidence="8" id="KW-1185">Reference proteome</keyword>
<dbReference type="SUPFAM" id="SSF51556">
    <property type="entry name" value="Metallo-dependent hydrolases"/>
    <property type="match status" value="1"/>
</dbReference>